<dbReference type="RefSeq" id="WP_369145645.1">
    <property type="nucleotide sequence ID" value="NZ_CP163444.1"/>
</dbReference>
<feature type="chain" id="PRO_5044309836" description="PknH-like extracellular domain-containing protein" evidence="1">
    <location>
        <begin position="41"/>
        <end position="228"/>
    </location>
</feature>
<evidence type="ECO:0008006" key="3">
    <source>
        <dbReference type="Google" id="ProtNLM"/>
    </source>
</evidence>
<gene>
    <name evidence="2" type="ORF">AB5J54_22185</name>
</gene>
<name>A0AB39SXF9_9ACTN</name>
<protein>
    <recommendedName>
        <fullName evidence="3">PknH-like extracellular domain-containing protein</fullName>
    </recommendedName>
</protein>
<reference evidence="2" key="1">
    <citation type="submission" date="2024-07" db="EMBL/GenBank/DDBJ databases">
        <authorList>
            <person name="Yu S.T."/>
        </authorList>
    </citation>
    <scope>NUCLEOTIDE SEQUENCE</scope>
    <source>
        <strain evidence="2">R44</strain>
    </source>
</reference>
<evidence type="ECO:0000313" key="2">
    <source>
        <dbReference type="EMBL" id="XDQ73035.1"/>
    </source>
</evidence>
<dbReference type="EMBL" id="CP163444">
    <property type="protein sequence ID" value="XDQ73035.1"/>
    <property type="molecule type" value="Genomic_DNA"/>
</dbReference>
<sequence length="228" mass="23166">MTENQTVQQKSVRRNRVAAAACFAAALITATVFGTQSATAAGAAHRTAAAARSAAVAAPGLGSAALVQSEDFRTGLNPVGATVALTGRQALSACSGEETMRDLTQGKATAYASVNWTFDTGGLLTESAASAPTKTAAATWEKQLVALVQDCQDEPAGHWYYGAAHTLTTTGGTAHWYPAYNGDGTATGGVAVLRSGTRVALVELTGRPGYAPAYVEGIATAALNRLSS</sequence>
<feature type="signal peptide" evidence="1">
    <location>
        <begin position="1"/>
        <end position="40"/>
    </location>
</feature>
<keyword evidence="1" id="KW-0732">Signal</keyword>
<evidence type="ECO:0000256" key="1">
    <source>
        <dbReference type="SAM" id="SignalP"/>
    </source>
</evidence>
<accession>A0AB39SXF9</accession>
<proteinExistence type="predicted"/>
<organism evidence="2">
    <name type="scientific">Streptomyces sp. R44</name>
    <dbReference type="NCBI Taxonomy" id="3238633"/>
    <lineage>
        <taxon>Bacteria</taxon>
        <taxon>Bacillati</taxon>
        <taxon>Actinomycetota</taxon>
        <taxon>Actinomycetes</taxon>
        <taxon>Kitasatosporales</taxon>
        <taxon>Streptomycetaceae</taxon>
        <taxon>Streptomyces</taxon>
    </lineage>
</organism>
<dbReference type="AlphaFoldDB" id="A0AB39SXF9"/>